<evidence type="ECO:0000256" key="4">
    <source>
        <dbReference type="ARBA" id="ARBA00022801"/>
    </source>
</evidence>
<keyword evidence="4 13" id="KW-0378">Hydrolase</keyword>
<evidence type="ECO:0000256" key="6">
    <source>
        <dbReference type="ARBA" id="ARBA00023015"/>
    </source>
</evidence>
<keyword evidence="7" id="KW-0238">DNA-binding</keyword>
<dbReference type="RefSeq" id="WP_126356895.1">
    <property type="nucleotide sequence ID" value="NZ_LR134201.1"/>
</dbReference>
<keyword evidence="1" id="KW-0678">Repressor</keyword>
<keyword evidence="6" id="KW-0805">Transcription regulation</keyword>
<dbReference type="FunFam" id="1.10.10.10:FF:000009">
    <property type="entry name" value="LexA repressor"/>
    <property type="match status" value="1"/>
</dbReference>
<protein>
    <submittedName>
        <fullName evidence="13">LexA repressor</fullName>
        <ecNumber evidence="13">3.4.21.88</ecNumber>
    </submittedName>
</protein>
<dbReference type="GO" id="GO:0006508">
    <property type="term" value="P:proteolysis"/>
    <property type="evidence" value="ECO:0007669"/>
    <property type="project" value="InterPro"/>
</dbReference>
<keyword evidence="10" id="KW-0742">SOS response</keyword>
<dbReference type="InterPro" id="IPR006199">
    <property type="entry name" value="LexA_DNA-bd_dom"/>
</dbReference>
<dbReference type="GO" id="GO:0009432">
    <property type="term" value="P:SOS response"/>
    <property type="evidence" value="ECO:0007669"/>
    <property type="project" value="UniProtKB-KW"/>
</dbReference>
<feature type="compositionally biased region" description="Polar residues" evidence="11">
    <location>
        <begin position="1"/>
        <end position="19"/>
    </location>
</feature>
<dbReference type="EC" id="3.4.21.88" evidence="13"/>
<dbReference type="OrthoDB" id="6604049at2"/>
<keyword evidence="8" id="KW-0804">Transcription</keyword>
<keyword evidence="14" id="KW-1185">Reference proteome</keyword>
<proteinExistence type="predicted"/>
<dbReference type="GO" id="GO:0004252">
    <property type="term" value="F:serine-type endopeptidase activity"/>
    <property type="evidence" value="ECO:0007669"/>
    <property type="project" value="UniProtKB-EC"/>
</dbReference>
<dbReference type="InterPro" id="IPR050077">
    <property type="entry name" value="LexA_repressor"/>
</dbReference>
<evidence type="ECO:0000256" key="2">
    <source>
        <dbReference type="ARBA" id="ARBA00022705"/>
    </source>
</evidence>
<accession>A0A3S4MF73</accession>
<evidence type="ECO:0000256" key="7">
    <source>
        <dbReference type="ARBA" id="ARBA00023125"/>
    </source>
</evidence>
<dbReference type="InterPro" id="IPR036388">
    <property type="entry name" value="WH-like_DNA-bd_sf"/>
</dbReference>
<evidence type="ECO:0000256" key="5">
    <source>
        <dbReference type="ARBA" id="ARBA00022813"/>
    </source>
</evidence>
<dbReference type="Proteomes" id="UP000274122">
    <property type="component" value="Chromosome"/>
</dbReference>
<dbReference type="EMBL" id="LR134201">
    <property type="protein sequence ID" value="VEB98977.1"/>
    <property type="molecule type" value="Genomic_DNA"/>
</dbReference>
<keyword evidence="2" id="KW-0235">DNA replication</keyword>
<keyword evidence="9" id="KW-0234">DNA repair</keyword>
<dbReference type="GO" id="GO:0006260">
    <property type="term" value="P:DNA replication"/>
    <property type="evidence" value="ECO:0007669"/>
    <property type="project" value="UniProtKB-KW"/>
</dbReference>
<dbReference type="PANTHER" id="PTHR33516">
    <property type="entry name" value="LEXA REPRESSOR"/>
    <property type="match status" value="1"/>
</dbReference>
<dbReference type="InterPro" id="IPR036390">
    <property type="entry name" value="WH_DNA-bd_sf"/>
</dbReference>
<name>A0A3S4MF73_9ENTR</name>
<dbReference type="Pfam" id="PF01726">
    <property type="entry name" value="LexA_DNA_bind"/>
    <property type="match status" value="1"/>
</dbReference>
<dbReference type="SUPFAM" id="SSF46785">
    <property type="entry name" value="Winged helix' DNA-binding domain"/>
    <property type="match status" value="1"/>
</dbReference>
<evidence type="ECO:0000259" key="12">
    <source>
        <dbReference type="Pfam" id="PF01726"/>
    </source>
</evidence>
<organism evidence="13 14">
    <name type="scientific">Cedecea lapagei</name>
    <dbReference type="NCBI Taxonomy" id="158823"/>
    <lineage>
        <taxon>Bacteria</taxon>
        <taxon>Pseudomonadati</taxon>
        <taxon>Pseudomonadota</taxon>
        <taxon>Gammaproteobacteria</taxon>
        <taxon>Enterobacterales</taxon>
        <taxon>Enterobacteriaceae</taxon>
        <taxon>Cedecea</taxon>
    </lineage>
</organism>
<dbReference type="AlphaFoldDB" id="A0A3S4MF73"/>
<evidence type="ECO:0000256" key="1">
    <source>
        <dbReference type="ARBA" id="ARBA00022491"/>
    </source>
</evidence>
<evidence type="ECO:0000256" key="3">
    <source>
        <dbReference type="ARBA" id="ARBA00022763"/>
    </source>
</evidence>
<dbReference type="GO" id="GO:0003677">
    <property type="term" value="F:DNA binding"/>
    <property type="evidence" value="ECO:0007669"/>
    <property type="project" value="UniProtKB-KW"/>
</dbReference>
<dbReference type="GO" id="GO:0006281">
    <property type="term" value="P:DNA repair"/>
    <property type="evidence" value="ECO:0007669"/>
    <property type="project" value="UniProtKB-KW"/>
</dbReference>
<gene>
    <name evidence="13" type="primary">lexA_1</name>
    <name evidence="13" type="ORF">NCTC11466_02945</name>
</gene>
<reference evidence="13 14" key="1">
    <citation type="submission" date="2018-12" db="EMBL/GenBank/DDBJ databases">
        <authorList>
            <consortium name="Pathogen Informatics"/>
        </authorList>
    </citation>
    <scope>NUCLEOTIDE SEQUENCE [LARGE SCALE GENOMIC DNA]</scope>
    <source>
        <strain evidence="13 14">NCTC11466</strain>
    </source>
</reference>
<evidence type="ECO:0000313" key="13">
    <source>
        <dbReference type="EMBL" id="VEB98977.1"/>
    </source>
</evidence>
<keyword evidence="5" id="KW-0068">Autocatalytic cleavage</keyword>
<dbReference type="KEGG" id="clap:NCTC11466_02945"/>
<dbReference type="Gene3D" id="1.10.10.10">
    <property type="entry name" value="Winged helix-like DNA-binding domain superfamily/Winged helix DNA-binding domain"/>
    <property type="match status" value="1"/>
</dbReference>
<evidence type="ECO:0000256" key="10">
    <source>
        <dbReference type="ARBA" id="ARBA00023236"/>
    </source>
</evidence>
<sequence>MAQNTSKKPETNQPDSHNGSAGHFTRPATAHTLTPRQQEVFDLLVFFIQKNGYPPSTTELADLLGVSSPNAAAEHLKALERKGIITITRGVSRGIAIAGDKEPLLAMQLLQEMIDDQPVARERAAAFLKLHGAQL</sequence>
<evidence type="ECO:0000256" key="9">
    <source>
        <dbReference type="ARBA" id="ARBA00023204"/>
    </source>
</evidence>
<evidence type="ECO:0000313" key="14">
    <source>
        <dbReference type="Proteomes" id="UP000274122"/>
    </source>
</evidence>
<evidence type="ECO:0000256" key="11">
    <source>
        <dbReference type="SAM" id="MobiDB-lite"/>
    </source>
</evidence>
<feature type="region of interest" description="Disordered" evidence="11">
    <location>
        <begin position="1"/>
        <end position="27"/>
    </location>
</feature>
<feature type="domain" description="LexA repressor DNA-binding" evidence="12">
    <location>
        <begin position="32"/>
        <end position="94"/>
    </location>
</feature>
<dbReference type="PANTHER" id="PTHR33516:SF2">
    <property type="entry name" value="LEXA REPRESSOR-RELATED"/>
    <property type="match status" value="1"/>
</dbReference>
<evidence type="ECO:0000256" key="8">
    <source>
        <dbReference type="ARBA" id="ARBA00023163"/>
    </source>
</evidence>
<keyword evidence="3" id="KW-0227">DNA damage</keyword>